<comment type="caution">
    <text evidence="1">The sequence shown here is derived from an EMBL/GenBank/DDBJ whole genome shotgun (WGS) entry which is preliminary data.</text>
</comment>
<evidence type="ECO:0000313" key="1">
    <source>
        <dbReference type="EMBL" id="MBB3209516.1"/>
    </source>
</evidence>
<reference evidence="1 2" key="1">
    <citation type="submission" date="2020-08" db="EMBL/GenBank/DDBJ databases">
        <title>Genomic Encyclopedia of Type Strains, Phase III (KMG-III): the genomes of soil and plant-associated and newly described type strains.</title>
        <authorList>
            <person name="Whitman W."/>
        </authorList>
    </citation>
    <scope>NUCLEOTIDE SEQUENCE [LARGE SCALE GENOMIC DNA]</scope>
    <source>
        <strain evidence="1 2">CECT 8075</strain>
    </source>
</reference>
<name>A0A7W5E3H2_9BACT</name>
<accession>A0A7W5E3H2</accession>
<gene>
    <name evidence="1" type="ORF">FHS27_005356</name>
</gene>
<dbReference type="EMBL" id="JACHXU010000024">
    <property type="protein sequence ID" value="MBB3209516.1"/>
    <property type="molecule type" value="Genomic_DNA"/>
</dbReference>
<sequence>MGVASRKQPNNQPKTRSVKTIKGNTETLRRYNIALGKMTHEHIVEFELSETGSVRVLSFYPPGGTTENGLSYVYKIDGDEFYDIPGMLHGNRYRNYTQKPVVYRWKGITTADQPSRDEQDAE</sequence>
<keyword evidence="2" id="KW-1185">Reference proteome</keyword>
<protein>
    <submittedName>
        <fullName evidence="1">Uncharacterized protein</fullName>
    </submittedName>
</protein>
<dbReference type="Proteomes" id="UP000536179">
    <property type="component" value="Unassembled WGS sequence"/>
</dbReference>
<proteinExistence type="predicted"/>
<evidence type="ECO:0000313" key="2">
    <source>
        <dbReference type="Proteomes" id="UP000536179"/>
    </source>
</evidence>
<dbReference type="AlphaFoldDB" id="A0A7W5E3H2"/>
<organism evidence="1 2">
    <name type="scientific">Aporhodopirellula rubra</name>
    <dbReference type="NCBI Taxonomy" id="980271"/>
    <lineage>
        <taxon>Bacteria</taxon>
        <taxon>Pseudomonadati</taxon>
        <taxon>Planctomycetota</taxon>
        <taxon>Planctomycetia</taxon>
        <taxon>Pirellulales</taxon>
        <taxon>Pirellulaceae</taxon>
        <taxon>Aporhodopirellula</taxon>
    </lineage>
</organism>
<dbReference type="RefSeq" id="WP_184308173.1">
    <property type="nucleotide sequence ID" value="NZ_JACHXU010000024.1"/>
</dbReference>